<keyword evidence="3" id="KW-1185">Reference proteome</keyword>
<proteinExistence type="predicted"/>
<sequence length="94" mass="11226">MFGLTPEDYAREHGKNFGSNRRKDQRVTSIKVKFPTQHKTSNNKKQKKCSLCFNDSVQRIQISDKEFRELCQIHLADWNRRNLRYSVKFEKAGY</sequence>
<protein>
    <submittedName>
        <fullName evidence="2">Uncharacterized protein</fullName>
    </submittedName>
</protein>
<accession>A0A976UB74</accession>
<name>A0A976UB74_9CAUD</name>
<organism evidence="2 3">
    <name type="scientific">Nitrososphaeria virus YSH_1032793</name>
    <dbReference type="NCBI Taxonomy" id="3071320"/>
    <lineage>
        <taxon>Viruses</taxon>
        <taxon>Duplodnaviria</taxon>
        <taxon>Heunggongvirae</taxon>
        <taxon>Uroviricota</taxon>
        <taxon>Caudoviricetes</taxon>
        <taxon>Juravirales</taxon>
        <taxon>Yanlukaviridae</taxon>
        <taxon>Sweetvirus</taxon>
        <taxon>Sweetvirus yangshanense</taxon>
    </lineage>
</organism>
<evidence type="ECO:0000256" key="1">
    <source>
        <dbReference type="SAM" id="MobiDB-lite"/>
    </source>
</evidence>
<dbReference type="Proteomes" id="UP001156951">
    <property type="component" value="Segment"/>
</dbReference>
<evidence type="ECO:0000313" key="3">
    <source>
        <dbReference type="Proteomes" id="UP001156951"/>
    </source>
</evidence>
<evidence type="ECO:0000313" key="2">
    <source>
        <dbReference type="EMBL" id="UVF62210.1"/>
    </source>
</evidence>
<reference evidence="2 3" key="1">
    <citation type="submission" date="2022-05" db="EMBL/GenBank/DDBJ databases">
        <title>Diverse viruses of marine archaea discovered using metagenomics.</title>
        <authorList>
            <person name="Zhou Y."/>
        </authorList>
    </citation>
    <scope>NUCLEOTIDE SEQUENCE [LARGE SCALE GENOMIC DNA]</scope>
    <source>
        <strain evidence="2">YSH_1032793</strain>
    </source>
</reference>
<feature type="region of interest" description="Disordered" evidence="1">
    <location>
        <begin position="1"/>
        <end position="29"/>
    </location>
</feature>
<dbReference type="EMBL" id="ON649698">
    <property type="protein sequence ID" value="UVF62210.1"/>
    <property type="molecule type" value="Genomic_DNA"/>
</dbReference>
<feature type="compositionally biased region" description="Basic and acidic residues" evidence="1">
    <location>
        <begin position="8"/>
        <end position="26"/>
    </location>
</feature>